<reference evidence="2" key="1">
    <citation type="submission" date="2016-10" db="EMBL/GenBank/DDBJ databases">
        <authorList>
            <person name="Varghese N."/>
            <person name="Submissions S."/>
        </authorList>
    </citation>
    <scope>NUCLEOTIDE SEQUENCE [LARGE SCALE GENOMIC DNA]</scope>
    <source>
        <strain evidence="2">DSM 19891</strain>
    </source>
</reference>
<proteinExistence type="predicted"/>
<dbReference type="STRING" id="440514.SAMN04488010_1764"/>
<organism evidence="1 2">
    <name type="scientific">Maribacter stanieri</name>
    <dbReference type="NCBI Taxonomy" id="440514"/>
    <lineage>
        <taxon>Bacteria</taxon>
        <taxon>Pseudomonadati</taxon>
        <taxon>Bacteroidota</taxon>
        <taxon>Flavobacteriia</taxon>
        <taxon>Flavobacteriales</taxon>
        <taxon>Flavobacteriaceae</taxon>
        <taxon>Maribacter</taxon>
    </lineage>
</organism>
<accession>A0A1I6IHW4</accession>
<protein>
    <submittedName>
        <fullName evidence="1">Uncharacterized protein</fullName>
    </submittedName>
</protein>
<name>A0A1I6IHW4_9FLAO</name>
<evidence type="ECO:0000313" key="1">
    <source>
        <dbReference type="EMBL" id="SFR66322.1"/>
    </source>
</evidence>
<sequence length="300" mass="33730">MNVKILSSLLFYGLPIILIAQNNREIAKEISNDIESYFLMDISYINDAVFMGRRDSIAAPYIYPSIGYYNASGFFVDISASYLVGSEDNRVDLFMPSLGYDFSDLQLSGRISGTAYFFNKESYNVKSGVLADVSGFLSYNLKILEATLMTNIFFNDGGTSDFFVGLMVNRIFYTNDRNFLVNPTISLYAGSQNFYEVYYKTSRLGNRRGSGQGLGATNLNSATTVEISEATKFNILNLELSLPLQYYHKQFIFSLNPILAIPQSSATITTEDSVISEDLESTFYFTASISYWFDMAKRKS</sequence>
<evidence type="ECO:0000313" key="2">
    <source>
        <dbReference type="Proteomes" id="UP000199462"/>
    </source>
</evidence>
<dbReference type="EMBL" id="FOYX01000001">
    <property type="protein sequence ID" value="SFR66322.1"/>
    <property type="molecule type" value="Genomic_DNA"/>
</dbReference>
<gene>
    <name evidence="1" type="ORF">SAMN04488010_1764</name>
</gene>
<dbReference type="Proteomes" id="UP000199462">
    <property type="component" value="Unassembled WGS sequence"/>
</dbReference>
<keyword evidence="2" id="KW-1185">Reference proteome</keyword>
<dbReference type="AlphaFoldDB" id="A0A1I6IHW4"/>
<dbReference type="RefSeq" id="WP_245786988.1">
    <property type="nucleotide sequence ID" value="NZ_FOYX01000001.1"/>
</dbReference>